<evidence type="ECO:0000256" key="8">
    <source>
        <dbReference type="ARBA" id="ARBA00023018"/>
    </source>
</evidence>
<dbReference type="InterPro" id="IPR058533">
    <property type="entry name" value="Cation_efflux_TM"/>
</dbReference>
<accession>A0A6N9YNT9</accession>
<feature type="transmembrane region" description="Helical" evidence="12">
    <location>
        <begin position="132"/>
        <end position="152"/>
    </location>
</feature>
<sequence>MRRRRGPHAAAEPGGGHAVTPAPPIVSRRTAILRRRVRLIVAATITYNVIEAVIAIAAGTAASSAALVGFGLDSTVEVISAAAIAWQFSARDPESREPVALRIVACSFFALAAYVTFDAVRAFAGVSEPEHSSVGITLAAVSLVVMPALSWIERRTGRELGSASVVADSKQTLICAYLSGVVLAGLVVNSLLGWWWADPIAALAIAGFAIREGLEAWKGDACSVPASALLTSPEAETDRACGAGCADECCASHS</sequence>
<dbReference type="Pfam" id="PF01545">
    <property type="entry name" value="Cation_efflux"/>
    <property type="match status" value="1"/>
</dbReference>
<dbReference type="GO" id="GO:0016020">
    <property type="term" value="C:membrane"/>
    <property type="evidence" value="ECO:0007669"/>
    <property type="project" value="InterPro"/>
</dbReference>
<dbReference type="GO" id="GO:0008324">
    <property type="term" value="F:monoatomic cation transmembrane transporter activity"/>
    <property type="evidence" value="ECO:0007669"/>
    <property type="project" value="InterPro"/>
</dbReference>
<feature type="transmembrane region" description="Helical" evidence="12">
    <location>
        <begin position="99"/>
        <end position="117"/>
    </location>
</feature>
<keyword evidence="8" id="KW-0770">Synapse</keyword>
<feature type="domain" description="Cation efflux protein transmembrane" evidence="13">
    <location>
        <begin position="44"/>
        <end position="215"/>
    </location>
</feature>
<evidence type="ECO:0000256" key="5">
    <source>
        <dbReference type="ARBA" id="ARBA00022753"/>
    </source>
</evidence>
<evidence type="ECO:0000256" key="4">
    <source>
        <dbReference type="ARBA" id="ARBA00022692"/>
    </source>
</evidence>
<keyword evidence="7 12" id="KW-1133">Transmembrane helix</keyword>
<comment type="similarity">
    <text evidence="3">Belongs to the TMEM163 family.</text>
</comment>
<keyword evidence="6" id="KW-0862">Zinc</keyword>
<evidence type="ECO:0000256" key="12">
    <source>
        <dbReference type="SAM" id="Phobius"/>
    </source>
</evidence>
<keyword evidence="15" id="KW-1185">Reference proteome</keyword>
<comment type="subcellular location">
    <subcellularLocation>
        <location evidence="2">Cytoplasmic vesicle</location>
        <location evidence="2">Secretory vesicle</location>
        <location evidence="2">Synaptic vesicle membrane</location>
        <topology evidence="2">Multi-pass membrane protein</topology>
    </subcellularLocation>
    <subcellularLocation>
        <location evidence="1">Early endosome membrane</location>
    </subcellularLocation>
</comment>
<evidence type="ECO:0000256" key="9">
    <source>
        <dbReference type="ARBA" id="ARBA00023136"/>
    </source>
</evidence>
<keyword evidence="9 12" id="KW-0472">Membrane</keyword>
<dbReference type="SUPFAM" id="SSF161111">
    <property type="entry name" value="Cation efflux protein transmembrane domain-like"/>
    <property type="match status" value="1"/>
</dbReference>
<evidence type="ECO:0000313" key="14">
    <source>
        <dbReference type="EMBL" id="NED96706.1"/>
    </source>
</evidence>
<feature type="transmembrane region" description="Helical" evidence="12">
    <location>
        <begin position="173"/>
        <end position="196"/>
    </location>
</feature>
<evidence type="ECO:0000256" key="2">
    <source>
        <dbReference type="ARBA" id="ARBA00004644"/>
    </source>
</evidence>
<dbReference type="AlphaFoldDB" id="A0A6N9YNT9"/>
<dbReference type="PANTHER" id="PTHR31937">
    <property type="entry name" value="TRANSMEMBRANE PROTEIN 163"/>
    <property type="match status" value="1"/>
</dbReference>
<reference evidence="14 15" key="1">
    <citation type="submission" date="2020-02" db="EMBL/GenBank/DDBJ databases">
        <authorList>
            <person name="Li X.-J."/>
            <person name="Feng X.-M."/>
        </authorList>
    </citation>
    <scope>NUCLEOTIDE SEQUENCE [LARGE SCALE GENOMIC DNA]</scope>
    <source>
        <strain evidence="14 15">CGMCC 4.7225</strain>
    </source>
</reference>
<dbReference type="PANTHER" id="PTHR31937:SF2">
    <property type="entry name" value="TRANSMEMBRANE PROTEIN 163"/>
    <property type="match status" value="1"/>
</dbReference>
<proteinExistence type="inferred from homology"/>
<evidence type="ECO:0000256" key="11">
    <source>
        <dbReference type="SAM" id="MobiDB-lite"/>
    </source>
</evidence>
<protein>
    <submittedName>
        <fullName evidence="14">Cation transporter</fullName>
    </submittedName>
</protein>
<feature type="region of interest" description="Disordered" evidence="11">
    <location>
        <begin position="1"/>
        <end position="22"/>
    </location>
</feature>
<evidence type="ECO:0000313" key="15">
    <source>
        <dbReference type="Proteomes" id="UP000469185"/>
    </source>
</evidence>
<comment type="caution">
    <text evidence="14">The sequence shown here is derived from an EMBL/GenBank/DDBJ whole genome shotgun (WGS) entry which is preliminary data.</text>
</comment>
<keyword evidence="4 12" id="KW-0812">Transmembrane</keyword>
<evidence type="ECO:0000256" key="3">
    <source>
        <dbReference type="ARBA" id="ARBA00008731"/>
    </source>
</evidence>
<feature type="transmembrane region" description="Helical" evidence="12">
    <location>
        <begin position="65"/>
        <end position="87"/>
    </location>
</feature>
<organism evidence="14 15">
    <name type="scientific">Phytoactinopolyspora alkaliphila</name>
    <dbReference type="NCBI Taxonomy" id="1783498"/>
    <lineage>
        <taxon>Bacteria</taxon>
        <taxon>Bacillati</taxon>
        <taxon>Actinomycetota</taxon>
        <taxon>Actinomycetes</taxon>
        <taxon>Jiangellales</taxon>
        <taxon>Jiangellaceae</taxon>
        <taxon>Phytoactinopolyspora</taxon>
    </lineage>
</organism>
<name>A0A6N9YNT9_9ACTN</name>
<keyword evidence="10" id="KW-0968">Cytoplasmic vesicle</keyword>
<dbReference type="InterPro" id="IPR027469">
    <property type="entry name" value="Cation_efflux_TMD_sf"/>
</dbReference>
<evidence type="ECO:0000256" key="1">
    <source>
        <dbReference type="ARBA" id="ARBA00004146"/>
    </source>
</evidence>
<dbReference type="Gene3D" id="1.20.1510.10">
    <property type="entry name" value="Cation efflux protein transmembrane domain"/>
    <property type="match status" value="1"/>
</dbReference>
<dbReference type="GO" id="GO:0031410">
    <property type="term" value="C:cytoplasmic vesicle"/>
    <property type="evidence" value="ECO:0007669"/>
    <property type="project" value="UniProtKB-KW"/>
</dbReference>
<evidence type="ECO:0000256" key="10">
    <source>
        <dbReference type="ARBA" id="ARBA00023329"/>
    </source>
</evidence>
<dbReference type="InterPro" id="IPR026765">
    <property type="entry name" value="Tmem163"/>
</dbReference>
<evidence type="ECO:0000256" key="6">
    <source>
        <dbReference type="ARBA" id="ARBA00022833"/>
    </source>
</evidence>
<dbReference type="Proteomes" id="UP000469185">
    <property type="component" value="Unassembled WGS sequence"/>
</dbReference>
<gene>
    <name evidence="14" type="ORF">G1H11_15455</name>
</gene>
<keyword evidence="5" id="KW-0967">Endosome</keyword>
<dbReference type="EMBL" id="JAAGOB010000008">
    <property type="protein sequence ID" value="NED96706.1"/>
    <property type="molecule type" value="Genomic_DNA"/>
</dbReference>
<evidence type="ECO:0000259" key="13">
    <source>
        <dbReference type="Pfam" id="PF01545"/>
    </source>
</evidence>
<evidence type="ECO:0000256" key="7">
    <source>
        <dbReference type="ARBA" id="ARBA00022989"/>
    </source>
</evidence>
<feature type="transmembrane region" description="Helical" evidence="12">
    <location>
        <begin position="37"/>
        <end position="59"/>
    </location>
</feature>